<feature type="compositionally biased region" description="Basic residues" evidence="5">
    <location>
        <begin position="905"/>
        <end position="914"/>
    </location>
</feature>
<feature type="compositionally biased region" description="Low complexity" evidence="5">
    <location>
        <begin position="990"/>
        <end position="1002"/>
    </location>
</feature>
<feature type="compositionally biased region" description="Basic residues" evidence="5">
    <location>
        <begin position="839"/>
        <end position="853"/>
    </location>
</feature>
<feature type="region of interest" description="Disordered" evidence="5">
    <location>
        <begin position="828"/>
        <end position="867"/>
    </location>
</feature>
<keyword evidence="8" id="KW-1185">Reference proteome</keyword>
<dbReference type="OMA" id="VEGKENW"/>
<evidence type="ECO:0000256" key="5">
    <source>
        <dbReference type="SAM" id="MobiDB-lite"/>
    </source>
</evidence>
<feature type="domain" description="SWIM-type" evidence="6">
    <location>
        <begin position="764"/>
        <end position="796"/>
    </location>
</feature>
<keyword evidence="1" id="KW-0479">Metal-binding</keyword>
<feature type="region of interest" description="Disordered" evidence="5">
    <location>
        <begin position="268"/>
        <end position="295"/>
    </location>
</feature>
<accession>A0A9R0Q2H9</accession>
<dbReference type="GO" id="GO:0008270">
    <property type="term" value="F:zinc ion binding"/>
    <property type="evidence" value="ECO:0007669"/>
    <property type="project" value="UniProtKB-KW"/>
</dbReference>
<evidence type="ECO:0000313" key="7">
    <source>
        <dbReference type="EMBL" id="VAH02143.1"/>
    </source>
</evidence>
<name>A0A9R0Q2H9_TRITD</name>
<dbReference type="PROSITE" id="PS50966">
    <property type="entry name" value="ZF_SWIM"/>
    <property type="match status" value="1"/>
</dbReference>
<dbReference type="Pfam" id="PF10551">
    <property type="entry name" value="MULE"/>
    <property type="match status" value="1"/>
</dbReference>
<feature type="region of interest" description="Disordered" evidence="5">
    <location>
        <begin position="122"/>
        <end position="149"/>
    </location>
</feature>
<dbReference type="InterPro" id="IPR018289">
    <property type="entry name" value="MULE_transposase_dom"/>
</dbReference>
<evidence type="ECO:0000256" key="2">
    <source>
        <dbReference type="ARBA" id="ARBA00022771"/>
    </source>
</evidence>
<evidence type="ECO:0000313" key="8">
    <source>
        <dbReference type="Proteomes" id="UP000324705"/>
    </source>
</evidence>
<feature type="compositionally biased region" description="Low complexity" evidence="5">
    <location>
        <begin position="931"/>
        <end position="940"/>
    </location>
</feature>
<dbReference type="PANTHER" id="PTHR31973">
    <property type="entry name" value="POLYPROTEIN, PUTATIVE-RELATED"/>
    <property type="match status" value="1"/>
</dbReference>
<dbReference type="SMART" id="SM00575">
    <property type="entry name" value="ZnF_PMZ"/>
    <property type="match status" value="1"/>
</dbReference>
<feature type="region of interest" description="Disordered" evidence="5">
    <location>
        <begin position="884"/>
        <end position="1021"/>
    </location>
</feature>
<dbReference type="Pfam" id="PF04434">
    <property type="entry name" value="SWIM"/>
    <property type="match status" value="1"/>
</dbReference>
<reference evidence="7 8" key="1">
    <citation type="submission" date="2017-09" db="EMBL/GenBank/DDBJ databases">
        <authorList>
            <consortium name="International Durum Wheat Genome Sequencing Consortium (IDWGSC)"/>
            <person name="Milanesi L."/>
        </authorList>
    </citation>
    <scope>NUCLEOTIDE SEQUENCE [LARGE SCALE GENOMIC DNA]</scope>
    <source>
        <strain evidence="8">cv. Svevo</strain>
    </source>
</reference>
<protein>
    <recommendedName>
        <fullName evidence="6">SWIM-type domain-containing protein</fullName>
    </recommendedName>
</protein>
<organism evidence="7 8">
    <name type="scientific">Triticum turgidum subsp. durum</name>
    <name type="common">Durum wheat</name>
    <name type="synonym">Triticum durum</name>
    <dbReference type="NCBI Taxonomy" id="4567"/>
    <lineage>
        <taxon>Eukaryota</taxon>
        <taxon>Viridiplantae</taxon>
        <taxon>Streptophyta</taxon>
        <taxon>Embryophyta</taxon>
        <taxon>Tracheophyta</taxon>
        <taxon>Spermatophyta</taxon>
        <taxon>Magnoliopsida</taxon>
        <taxon>Liliopsida</taxon>
        <taxon>Poales</taxon>
        <taxon>Poaceae</taxon>
        <taxon>BOP clade</taxon>
        <taxon>Pooideae</taxon>
        <taxon>Triticodae</taxon>
        <taxon>Triticeae</taxon>
        <taxon>Triticinae</taxon>
        <taxon>Triticum</taxon>
    </lineage>
</organism>
<dbReference type="Pfam" id="PF03108">
    <property type="entry name" value="DBD_Tnp_Mut"/>
    <property type="match status" value="1"/>
</dbReference>
<feature type="region of interest" description="Disordered" evidence="5">
    <location>
        <begin position="173"/>
        <end position="229"/>
    </location>
</feature>
<evidence type="ECO:0000256" key="4">
    <source>
        <dbReference type="PROSITE-ProRule" id="PRU00325"/>
    </source>
</evidence>
<dbReference type="Gramene" id="TRITD1Av1G033600.1">
    <property type="protein sequence ID" value="TRITD1Av1G033600.1"/>
    <property type="gene ID" value="TRITD1Av1G033600"/>
</dbReference>
<dbReference type="EMBL" id="LT934111">
    <property type="protein sequence ID" value="VAH02143.1"/>
    <property type="molecule type" value="Genomic_DNA"/>
</dbReference>
<evidence type="ECO:0000259" key="6">
    <source>
        <dbReference type="PROSITE" id="PS50966"/>
    </source>
</evidence>
<dbReference type="PANTHER" id="PTHR31973:SF187">
    <property type="entry name" value="MUTATOR TRANSPOSASE MUDRA PROTEIN"/>
    <property type="match status" value="1"/>
</dbReference>
<evidence type="ECO:0000256" key="1">
    <source>
        <dbReference type="ARBA" id="ARBA00022723"/>
    </source>
</evidence>
<dbReference type="InterPro" id="IPR007527">
    <property type="entry name" value="Znf_SWIM"/>
</dbReference>
<keyword evidence="2 4" id="KW-0863">Zinc-finger</keyword>
<feature type="compositionally biased region" description="Basic and acidic residues" evidence="5">
    <location>
        <begin position="893"/>
        <end position="903"/>
    </location>
</feature>
<keyword evidence="3" id="KW-0862">Zinc</keyword>
<sequence length="1021" mass="117002">MDPLDYLSIRFHFGGEFHHDGTEWQYLGGTHGMSMVHLSKLSLEELKNNLADHVRCSDKALNNSTLHWKFPGLIRDGAMSSALVMLHDQKSVLEMAKHATDAGVMDIYSNIPDDFSQDDYAEEHQHHLEEEQELHGEDQQQHVQEQQNNPNADEHILEPEAWQYSNLYYQPSSSSAKLPMKRGSSHMQDKGKSHLDEDEEVHTESDGSSDSDYAIPPAESNSSASDDEVLELRKYAKELKDKVRKNMLREEEGKPCNVPEEYIVPETFNLDDSDGEDTPYFESDDDLSYDEGSDGEISEVRRRKTTHRVYDDSTDKPEFALGMAFRDSREFKQALVKYGLANFHHLRFPKDEKKRVSAECSWPGCPWSIYGSISSRSDWLLVVRYKNEHTCIPRRDNKLVTSTVIAKKYFRQIRHNPTWHVEHMQEAVLEDLLADVSLSQCKRAKKLVMEKLTDLTNGEYSRVYDYHLELVRSNPGSTVAVTLDPEIFDKPVFQRMYICLDACKKGFLAGCRRVVGLDGCFLKGSVSGQILCAIGRDSNNQMYPIAWATVEVESYDSWYWFLSFLQKDLQISNNGDGWVFISDQQKGLIRAVNEIVPEAEHRMCARHIYANWRKVHRDKKLQKMFWACAKSSDVTQFNYNRAKLAQKSVEGAKDILKTAPEHWSRAYFKLGSWCDSVENNLCESFNNAIMKARFFPVITTNEIIRKKVMVRIQENRDKSNSWPGTICPNVFKKLKLNIKRSGLCQVLWNGKEGFEVQEGVHRRYTVNLEAWKCSCRYWELAGLPCPHAISAIYTCGKKLDDYIAPCYSISEYNKIYDHVLQPVEGKENWPVADMPKPHPPPHRVMPGRKKTKRRREEGEKPQGNKLSKKGIRISCSVCGSFDHNKRKCLGNPNRDKKQKDNYKRAAQRARKKKQKESEINTQVPQPPKRTNNAVSSSSRAPPNPAKRAKKQAPPARSSSQQAPPARSSSQQASQHTVDRRSRMRSQNRVGSSSQPAPGNSSSIHMQVPTTDRLQWLLTGER</sequence>
<feature type="compositionally biased region" description="Basic and acidic residues" evidence="5">
    <location>
        <begin position="122"/>
        <end position="140"/>
    </location>
</feature>
<dbReference type="AlphaFoldDB" id="A0A9R0Q2H9"/>
<dbReference type="InterPro" id="IPR004332">
    <property type="entry name" value="Transposase_MuDR"/>
</dbReference>
<feature type="compositionally biased region" description="Polar residues" evidence="5">
    <location>
        <begin position="1003"/>
        <end position="1012"/>
    </location>
</feature>
<feature type="compositionally biased region" description="Acidic residues" evidence="5">
    <location>
        <begin position="269"/>
        <end position="295"/>
    </location>
</feature>
<gene>
    <name evidence="7" type="ORF">TRITD_1Av1G033600</name>
</gene>
<evidence type="ECO:0000256" key="3">
    <source>
        <dbReference type="ARBA" id="ARBA00022833"/>
    </source>
</evidence>
<proteinExistence type="predicted"/>
<dbReference type="Proteomes" id="UP000324705">
    <property type="component" value="Chromosome 1A"/>
</dbReference>
<dbReference type="InterPro" id="IPR006564">
    <property type="entry name" value="Znf_PMZ"/>
</dbReference>
<feature type="compositionally biased region" description="Low complexity" evidence="5">
    <location>
        <begin position="951"/>
        <end position="974"/>
    </location>
</feature>